<keyword evidence="2" id="KW-0472">Membrane</keyword>
<comment type="caution">
    <text evidence="3">The sequence shown here is derived from an EMBL/GenBank/DDBJ whole genome shotgun (WGS) entry which is preliminary data.</text>
</comment>
<proteinExistence type="predicted"/>
<protein>
    <submittedName>
        <fullName evidence="3">Uncharacterized protein</fullName>
    </submittedName>
</protein>
<dbReference type="EMBL" id="RBOM01000052">
    <property type="protein sequence ID" value="RMM67337.1"/>
    <property type="molecule type" value="Genomic_DNA"/>
</dbReference>
<dbReference type="Proteomes" id="UP000279057">
    <property type="component" value="Unassembled WGS sequence"/>
</dbReference>
<keyword evidence="2" id="KW-1133">Transmembrane helix</keyword>
<keyword evidence="2" id="KW-0812">Transmembrane</keyword>
<feature type="region of interest" description="Disordered" evidence="1">
    <location>
        <begin position="180"/>
        <end position="201"/>
    </location>
</feature>
<dbReference type="AlphaFoldDB" id="A0A3M3FZD1"/>
<evidence type="ECO:0000256" key="1">
    <source>
        <dbReference type="SAM" id="MobiDB-lite"/>
    </source>
</evidence>
<accession>A0A3M3FZD1</accession>
<evidence type="ECO:0000313" key="4">
    <source>
        <dbReference type="Proteomes" id="UP000279057"/>
    </source>
</evidence>
<evidence type="ECO:0000256" key="2">
    <source>
        <dbReference type="SAM" id="Phobius"/>
    </source>
</evidence>
<organism evidence="3 4">
    <name type="scientific">Pseudomonas savastanoi pv. glycinea</name>
    <name type="common">Pseudomonas syringae pv. glycinea</name>
    <dbReference type="NCBI Taxonomy" id="318"/>
    <lineage>
        <taxon>Bacteria</taxon>
        <taxon>Pseudomonadati</taxon>
        <taxon>Pseudomonadota</taxon>
        <taxon>Gammaproteobacteria</taxon>
        <taxon>Pseudomonadales</taxon>
        <taxon>Pseudomonadaceae</taxon>
        <taxon>Pseudomonas</taxon>
    </lineage>
</organism>
<feature type="transmembrane region" description="Helical" evidence="2">
    <location>
        <begin position="59"/>
        <end position="80"/>
    </location>
</feature>
<name>A0A3M3FZD1_PSESG</name>
<reference evidence="3 4" key="1">
    <citation type="submission" date="2018-08" db="EMBL/GenBank/DDBJ databases">
        <title>Recombination of ecologically and evolutionarily significant loci maintains genetic cohesion in the Pseudomonas syringae species complex.</title>
        <authorList>
            <person name="Dillon M."/>
            <person name="Thakur S."/>
            <person name="Almeida R.N.D."/>
            <person name="Weir B.S."/>
            <person name="Guttman D.S."/>
        </authorList>
    </citation>
    <scope>NUCLEOTIDE SEQUENCE [LARGE SCALE GENOMIC DNA]</scope>
    <source>
        <strain evidence="3 4">ICMP 4332</strain>
    </source>
</reference>
<feature type="transmembrane region" description="Helical" evidence="2">
    <location>
        <begin position="86"/>
        <end position="107"/>
    </location>
</feature>
<gene>
    <name evidence="3" type="ORF">ALQ74_103357</name>
</gene>
<evidence type="ECO:0000313" key="3">
    <source>
        <dbReference type="EMBL" id="RMM67337.1"/>
    </source>
</evidence>
<sequence length="272" mass="29747">MAQFSFSSKFVFAHHVYDTYSFRKSIHWGGRMISSLTIALQQPSARSIHLRSQTRSIQVLGYLCMMSPAPTRVLLATLIAGPAQLILLWVLYACTVMVCVNSFPRIFPCRLPNNAGRKRAAKSTYPPPADGLCVRFLCKPRCDESNTPAQASRGVAQGSGNCTICKLVQKNVSALHSEQQSVADGGNAGRPGPLGRKIGKPRNGVVFQIDTGLKAAHQGIGGQIRSNLYNSSRPGAVVAFRGLWRLHTIARAGDDLQAFMPCSQVFEKRRFK</sequence>